<keyword evidence="3" id="KW-1185">Reference proteome</keyword>
<feature type="compositionally biased region" description="Polar residues" evidence="1">
    <location>
        <begin position="59"/>
        <end position="68"/>
    </location>
</feature>
<accession>A0A0D3G5T8</accession>
<proteinExistence type="predicted"/>
<dbReference type="EnsemblPlants" id="OBART05G11000.1">
    <property type="protein sequence ID" value="OBART05G11000.1"/>
    <property type="gene ID" value="OBART05G11000"/>
</dbReference>
<feature type="region of interest" description="Disordered" evidence="1">
    <location>
        <begin position="48"/>
        <end position="68"/>
    </location>
</feature>
<dbReference type="HOGENOM" id="CLU_2853395_0_0_1"/>
<evidence type="ECO:0000313" key="2">
    <source>
        <dbReference type="EnsemblPlants" id="OBART05G11000.1"/>
    </source>
</evidence>
<protein>
    <submittedName>
        <fullName evidence="2">Uncharacterized protein</fullName>
    </submittedName>
</protein>
<evidence type="ECO:0000313" key="3">
    <source>
        <dbReference type="Proteomes" id="UP000026960"/>
    </source>
</evidence>
<name>A0A0D3G5T8_9ORYZ</name>
<reference evidence="2" key="2">
    <citation type="submission" date="2015-03" db="UniProtKB">
        <authorList>
            <consortium name="EnsemblPlants"/>
        </authorList>
    </citation>
    <scope>IDENTIFICATION</scope>
</reference>
<organism evidence="2">
    <name type="scientific">Oryza barthii</name>
    <dbReference type="NCBI Taxonomy" id="65489"/>
    <lineage>
        <taxon>Eukaryota</taxon>
        <taxon>Viridiplantae</taxon>
        <taxon>Streptophyta</taxon>
        <taxon>Embryophyta</taxon>
        <taxon>Tracheophyta</taxon>
        <taxon>Spermatophyta</taxon>
        <taxon>Magnoliopsida</taxon>
        <taxon>Liliopsida</taxon>
        <taxon>Poales</taxon>
        <taxon>Poaceae</taxon>
        <taxon>BOP clade</taxon>
        <taxon>Oryzoideae</taxon>
        <taxon>Oryzeae</taxon>
        <taxon>Oryzinae</taxon>
        <taxon>Oryza</taxon>
    </lineage>
</organism>
<evidence type="ECO:0000256" key="1">
    <source>
        <dbReference type="SAM" id="MobiDB-lite"/>
    </source>
</evidence>
<dbReference type="AlphaFoldDB" id="A0A0D3G5T8"/>
<sequence length="68" mass="7952">MQEREYDKQGGINWSTKNEMHWELMYNVRWLTDTPIVVGSGMLFTAPEGERSLEESRVNNDSNSNWVS</sequence>
<dbReference type="Proteomes" id="UP000026960">
    <property type="component" value="Chromosome 5"/>
</dbReference>
<dbReference type="PaxDb" id="65489-OBART05G11000.1"/>
<reference evidence="2" key="1">
    <citation type="journal article" date="2009" name="Rice">
        <title>De Novo Next Generation Sequencing of Plant Genomes.</title>
        <authorList>
            <person name="Rounsley S."/>
            <person name="Marri P.R."/>
            <person name="Yu Y."/>
            <person name="He R."/>
            <person name="Sisneros N."/>
            <person name="Goicoechea J.L."/>
            <person name="Lee S.J."/>
            <person name="Angelova A."/>
            <person name="Kudrna D."/>
            <person name="Luo M."/>
            <person name="Affourtit J."/>
            <person name="Desany B."/>
            <person name="Knight J."/>
            <person name="Niazi F."/>
            <person name="Egholm M."/>
            <person name="Wing R.A."/>
        </authorList>
    </citation>
    <scope>NUCLEOTIDE SEQUENCE [LARGE SCALE GENOMIC DNA]</scope>
    <source>
        <strain evidence="2">cv. IRGC 105608</strain>
    </source>
</reference>
<feature type="compositionally biased region" description="Basic and acidic residues" evidence="1">
    <location>
        <begin position="48"/>
        <end position="58"/>
    </location>
</feature>
<dbReference type="Gramene" id="OBART05G11000.1">
    <property type="protein sequence ID" value="OBART05G11000.1"/>
    <property type="gene ID" value="OBART05G11000"/>
</dbReference>